<dbReference type="PANTHER" id="PTHR30462">
    <property type="entry name" value="INTERMEMBRANE TRANSPORT PROTEIN PQIB-RELATED"/>
    <property type="match status" value="1"/>
</dbReference>
<evidence type="ECO:0000256" key="7">
    <source>
        <dbReference type="SAM" id="Phobius"/>
    </source>
</evidence>
<evidence type="ECO:0000256" key="6">
    <source>
        <dbReference type="ARBA" id="ARBA00023136"/>
    </source>
</evidence>
<keyword evidence="2" id="KW-1003">Cell membrane</keyword>
<feature type="transmembrane region" description="Helical" evidence="7">
    <location>
        <begin position="57"/>
        <end position="77"/>
    </location>
</feature>
<protein>
    <submittedName>
        <fullName evidence="8">Paraquat-inducible protein A</fullName>
    </submittedName>
</protein>
<dbReference type="PANTHER" id="PTHR30462:SF3">
    <property type="entry name" value="INTERMEMBRANE TRANSPORT PROTEIN PQIA"/>
    <property type="match status" value="1"/>
</dbReference>
<sequence length="226" mass="24067">MSATVSATAAMTGIDAGVVACHTCGMAHQASPEAHGLNCVRCGAHLHFRKPDSLSRAWALLIAAYVLIIPANVLPVMETGSLFGTEDDTILSGVIYLWTSGSEPLAIILFIASIAIPAAKLVSLTYLLVSVQRHSPFAPRERTRLYRILEAVGRWSMIDVYVASMLTALVQFGSLMSIRAGSGAIAFGAVVVLTMFAAESFDPRLIWDTAGKDSAGKTNNLENKND</sequence>
<dbReference type="InterPro" id="IPR051800">
    <property type="entry name" value="PqiA-PqiB_transport"/>
</dbReference>
<dbReference type="Proteomes" id="UP000199600">
    <property type="component" value="Unassembled WGS sequence"/>
</dbReference>
<proteinExistence type="predicted"/>
<dbReference type="RefSeq" id="WP_245664322.1">
    <property type="nucleotide sequence ID" value="NZ_FLQY01000382.1"/>
</dbReference>
<organism evidence="8 9">
    <name type="scientific">Candidatus Propionivibrio aalborgensis</name>
    <dbReference type="NCBI Taxonomy" id="1860101"/>
    <lineage>
        <taxon>Bacteria</taxon>
        <taxon>Pseudomonadati</taxon>
        <taxon>Pseudomonadota</taxon>
        <taxon>Betaproteobacteria</taxon>
        <taxon>Rhodocyclales</taxon>
        <taxon>Rhodocyclaceae</taxon>
        <taxon>Propionivibrio</taxon>
    </lineage>
</organism>
<keyword evidence="4 7" id="KW-0812">Transmembrane</keyword>
<keyword evidence="9" id="KW-1185">Reference proteome</keyword>
<evidence type="ECO:0000256" key="3">
    <source>
        <dbReference type="ARBA" id="ARBA00022519"/>
    </source>
</evidence>
<gene>
    <name evidence="8" type="ORF">PROAA_780009</name>
</gene>
<evidence type="ECO:0000313" key="8">
    <source>
        <dbReference type="EMBL" id="SBT10908.1"/>
    </source>
</evidence>
<feature type="transmembrane region" description="Helical" evidence="7">
    <location>
        <begin position="105"/>
        <end position="131"/>
    </location>
</feature>
<feature type="transmembrane region" description="Helical" evidence="7">
    <location>
        <begin position="178"/>
        <end position="198"/>
    </location>
</feature>
<evidence type="ECO:0000256" key="5">
    <source>
        <dbReference type="ARBA" id="ARBA00022989"/>
    </source>
</evidence>
<evidence type="ECO:0000256" key="4">
    <source>
        <dbReference type="ARBA" id="ARBA00022692"/>
    </source>
</evidence>
<dbReference type="GO" id="GO:0005886">
    <property type="term" value="C:plasma membrane"/>
    <property type="evidence" value="ECO:0007669"/>
    <property type="project" value="UniProtKB-SubCell"/>
</dbReference>
<accession>A0A1A8Y3F4</accession>
<evidence type="ECO:0000313" key="9">
    <source>
        <dbReference type="Proteomes" id="UP000199600"/>
    </source>
</evidence>
<evidence type="ECO:0000256" key="1">
    <source>
        <dbReference type="ARBA" id="ARBA00004533"/>
    </source>
</evidence>
<keyword evidence="5 7" id="KW-1133">Transmembrane helix</keyword>
<dbReference type="EMBL" id="FLQY01000382">
    <property type="protein sequence ID" value="SBT10908.1"/>
    <property type="molecule type" value="Genomic_DNA"/>
</dbReference>
<keyword evidence="3" id="KW-0997">Cell inner membrane</keyword>
<reference evidence="8 9" key="1">
    <citation type="submission" date="2016-06" db="EMBL/GenBank/DDBJ databases">
        <authorList>
            <person name="Kjaerup R.B."/>
            <person name="Dalgaard T.S."/>
            <person name="Juul-Madsen H.R."/>
        </authorList>
    </citation>
    <scope>NUCLEOTIDE SEQUENCE [LARGE SCALE GENOMIC DNA]</scope>
    <source>
        <strain evidence="8">2</strain>
    </source>
</reference>
<comment type="subcellular location">
    <subcellularLocation>
        <location evidence="1">Cell inner membrane</location>
    </subcellularLocation>
</comment>
<evidence type="ECO:0000256" key="2">
    <source>
        <dbReference type="ARBA" id="ARBA00022475"/>
    </source>
</evidence>
<dbReference type="InterPro" id="IPR007498">
    <property type="entry name" value="PqiA-like"/>
</dbReference>
<dbReference type="Pfam" id="PF04403">
    <property type="entry name" value="PqiA"/>
    <property type="match status" value="1"/>
</dbReference>
<dbReference type="AlphaFoldDB" id="A0A1A8Y3F4"/>
<name>A0A1A8Y3F4_9RHOO</name>
<keyword evidence="6 7" id="KW-0472">Membrane</keyword>